<dbReference type="GO" id="GO:0006355">
    <property type="term" value="P:regulation of DNA-templated transcription"/>
    <property type="evidence" value="ECO:0007669"/>
    <property type="project" value="InterPro"/>
</dbReference>
<evidence type="ECO:0000313" key="1">
    <source>
        <dbReference type="EMBL" id="ADW76126.1"/>
    </source>
</evidence>
<keyword evidence="1" id="KW-0614">Plasmid</keyword>
<reference evidence="1 2" key="2">
    <citation type="journal article" date="2012" name="J. Bacteriol.">
        <title>Complete Genome Sequence of Rahnella sp. Strain Y9602, a Gammaproteobacterium Isolate from Metal- and Radionuclide-Contaminated Soil.</title>
        <authorList>
            <person name="Martinez R.J."/>
            <person name="Bruce D."/>
            <person name="Detter C."/>
            <person name="Goodwin L.A."/>
            <person name="Han J."/>
            <person name="Han C.S."/>
            <person name="Held B."/>
            <person name="Land M.L."/>
            <person name="Mikhailova N."/>
            <person name="Nolan M."/>
            <person name="Pennacchio L."/>
            <person name="Pitluck S."/>
            <person name="Tapia R."/>
            <person name="Woyke T."/>
            <person name="Sobecky P.A."/>
        </authorList>
    </citation>
    <scope>NUCLEOTIDE SEQUENCE [LARGE SCALE GENOMIC DNA]</scope>
    <source>
        <strain evidence="1 2">Y9602</strain>
        <plasmid evidence="1 2">pRAHAQ01</plasmid>
    </source>
</reference>
<dbReference type="InterPro" id="IPR010985">
    <property type="entry name" value="Ribbon_hlx_hlx"/>
</dbReference>
<protein>
    <submittedName>
        <fullName evidence="1">HicB family protein</fullName>
    </submittedName>
</protein>
<accession>A0A0H3FIG1</accession>
<dbReference type="SUPFAM" id="SSF143100">
    <property type="entry name" value="TTHA1013/TTHA0281-like"/>
    <property type="match status" value="1"/>
</dbReference>
<evidence type="ECO:0000313" key="2">
    <source>
        <dbReference type="Proteomes" id="UP000007257"/>
    </source>
</evidence>
<dbReference type="Pfam" id="PF05534">
    <property type="entry name" value="HicB"/>
    <property type="match status" value="1"/>
</dbReference>
<dbReference type="AlphaFoldDB" id="A0A0H3FIG1"/>
<dbReference type="eggNOG" id="COG4226">
    <property type="taxonomic scope" value="Bacteria"/>
</dbReference>
<gene>
    <name evidence="1" type="ordered locus">Rahaq_4544</name>
</gene>
<reference evidence="2" key="1">
    <citation type="submission" date="2011-01" db="EMBL/GenBank/DDBJ databases">
        <title>Complete sequence of plasmid1 of Rahnella sp. Y9602.</title>
        <authorList>
            <consortium name="US DOE Joint Genome Institute"/>
            <person name="Lucas S."/>
            <person name="Copeland A."/>
            <person name="Lapidus A."/>
            <person name="Cheng J.-F."/>
            <person name="Goodwin L."/>
            <person name="Pitluck S."/>
            <person name="Lu M."/>
            <person name="Detter J.C."/>
            <person name="Han C."/>
            <person name="Tapia R."/>
            <person name="Land M."/>
            <person name="Hauser L."/>
            <person name="Kyrpides N."/>
            <person name="Ivanova N."/>
            <person name="Ovchinnikova G."/>
            <person name="Pagani I."/>
            <person name="Sobecky P.A."/>
            <person name="Martinez R.J."/>
            <person name="Woyke T."/>
        </authorList>
    </citation>
    <scope>NUCLEOTIDE SEQUENCE [LARGE SCALE GENOMIC DNA]</scope>
    <source>
        <strain evidence="2">Y9602</strain>
        <plasmid evidence="2">pRAHAQ01</plasmid>
    </source>
</reference>
<dbReference type="InterPro" id="IPR035069">
    <property type="entry name" value="TTHA1013/TTHA0281-like"/>
</dbReference>
<dbReference type="RefSeq" id="WP_013577807.1">
    <property type="nucleotide sequence ID" value="NC_015062.1"/>
</dbReference>
<proteinExistence type="predicted"/>
<geneLocation type="plasmid" evidence="1 2">
    <name>pRAHAQ01</name>
</geneLocation>
<dbReference type="KEGG" id="rah:Rahaq_4544"/>
<dbReference type="HOGENOM" id="CLU_134927_0_1_6"/>
<sequence length="152" mass="17405">MNNLLKHKGYCGSVEVSLEDGTLHGKLECINDLVTYEAQTVSELQSAFEVAVDDYLETCQEIGKEPDRPMSGTFNIRIGQELHKKAYLAARNAGISLNDYVKKAIEDTLVDRKEYHFHIDRRSEITESSFGFMRKRDEKSIWKGTFEKGRSH</sequence>
<dbReference type="EMBL" id="CP002506">
    <property type="protein sequence ID" value="ADW76126.1"/>
    <property type="molecule type" value="Genomic_DNA"/>
</dbReference>
<dbReference type="SUPFAM" id="SSF47598">
    <property type="entry name" value="Ribbon-helix-helix"/>
    <property type="match status" value="1"/>
</dbReference>
<name>A0A0H3FIG1_RAHSY</name>
<dbReference type="OrthoDB" id="5297106at2"/>
<organism evidence="1 2">
    <name type="scientific">Rahnella sp. (strain Y9602)</name>
    <dbReference type="NCBI Taxonomy" id="2703885"/>
    <lineage>
        <taxon>Bacteria</taxon>
        <taxon>Pseudomonadati</taxon>
        <taxon>Pseudomonadota</taxon>
        <taxon>Gammaproteobacteria</taxon>
        <taxon>Enterobacterales</taxon>
        <taxon>Yersiniaceae</taxon>
        <taxon>Rahnella</taxon>
    </lineage>
</organism>
<dbReference type="Proteomes" id="UP000007257">
    <property type="component" value="Plasmid pRAHAQ01"/>
</dbReference>
<dbReference type="InterPro" id="IPR008651">
    <property type="entry name" value="Uncharacterised_HicB"/>
</dbReference>